<keyword evidence="2" id="KW-1185">Reference proteome</keyword>
<dbReference type="InterPro" id="IPR032675">
    <property type="entry name" value="LRR_dom_sf"/>
</dbReference>
<dbReference type="EMBL" id="JAHRHJ020001355">
    <property type="protein sequence ID" value="KAH9293272.1"/>
    <property type="molecule type" value="Genomic_DNA"/>
</dbReference>
<evidence type="ECO:0000313" key="1">
    <source>
        <dbReference type="EMBL" id="KAH9293272.1"/>
    </source>
</evidence>
<dbReference type="Gene3D" id="3.80.10.10">
    <property type="entry name" value="Ribonuclease Inhibitor"/>
    <property type="match status" value="1"/>
</dbReference>
<reference evidence="1 2" key="1">
    <citation type="journal article" date="2021" name="Nat. Plants">
        <title>The Taxus genome provides insights into paclitaxel biosynthesis.</title>
        <authorList>
            <person name="Xiong X."/>
            <person name="Gou J."/>
            <person name="Liao Q."/>
            <person name="Li Y."/>
            <person name="Zhou Q."/>
            <person name="Bi G."/>
            <person name="Li C."/>
            <person name="Du R."/>
            <person name="Wang X."/>
            <person name="Sun T."/>
            <person name="Guo L."/>
            <person name="Liang H."/>
            <person name="Lu P."/>
            <person name="Wu Y."/>
            <person name="Zhang Z."/>
            <person name="Ro D.K."/>
            <person name="Shang Y."/>
            <person name="Huang S."/>
            <person name="Yan J."/>
        </authorList>
    </citation>
    <scope>NUCLEOTIDE SEQUENCE [LARGE SCALE GENOMIC DNA]</scope>
    <source>
        <strain evidence="1">Ta-2019</strain>
    </source>
</reference>
<sequence>IGTLSQNAWVAVEAIFLRRITLEYLTVKALPLAIFKTLPLLRFLEIDNCCQLTELPTEFGKGGAFPALEELRLETLIGLNELPDLEEESMKMLKELR</sequence>
<organism evidence="1 2">
    <name type="scientific">Taxus chinensis</name>
    <name type="common">Chinese yew</name>
    <name type="synonym">Taxus wallichiana var. chinensis</name>
    <dbReference type="NCBI Taxonomy" id="29808"/>
    <lineage>
        <taxon>Eukaryota</taxon>
        <taxon>Viridiplantae</taxon>
        <taxon>Streptophyta</taxon>
        <taxon>Embryophyta</taxon>
        <taxon>Tracheophyta</taxon>
        <taxon>Spermatophyta</taxon>
        <taxon>Pinopsida</taxon>
        <taxon>Pinidae</taxon>
        <taxon>Conifers II</taxon>
        <taxon>Cupressales</taxon>
        <taxon>Taxaceae</taxon>
        <taxon>Taxus</taxon>
    </lineage>
</organism>
<dbReference type="SUPFAM" id="SSF52058">
    <property type="entry name" value="L domain-like"/>
    <property type="match status" value="1"/>
</dbReference>
<accession>A0AA38CA49</accession>
<dbReference type="Proteomes" id="UP000824469">
    <property type="component" value="Unassembled WGS sequence"/>
</dbReference>
<feature type="non-terminal residue" evidence="1">
    <location>
        <position position="97"/>
    </location>
</feature>
<proteinExistence type="predicted"/>
<evidence type="ECO:0000313" key="2">
    <source>
        <dbReference type="Proteomes" id="UP000824469"/>
    </source>
</evidence>
<feature type="non-terminal residue" evidence="1">
    <location>
        <position position="1"/>
    </location>
</feature>
<dbReference type="AlphaFoldDB" id="A0AA38CA49"/>
<comment type="caution">
    <text evidence="1">The sequence shown here is derived from an EMBL/GenBank/DDBJ whole genome shotgun (WGS) entry which is preliminary data.</text>
</comment>
<name>A0AA38CA49_TAXCH</name>
<gene>
    <name evidence="1" type="ORF">KI387_041522</name>
</gene>
<protein>
    <submittedName>
        <fullName evidence="1">Uncharacterized protein</fullName>
    </submittedName>
</protein>